<dbReference type="AlphaFoldDB" id="A0A7Y0Q285"/>
<sequence length="59" mass="6210">MLELGTDDDDAEGVLSVGDTCGLGELTWIEDVGLTPHPAKLEIANMLPTTSAPVRCLMP</sequence>
<protein>
    <submittedName>
        <fullName evidence="1">Uncharacterized protein</fullName>
    </submittedName>
</protein>
<evidence type="ECO:0000313" key="1">
    <source>
        <dbReference type="EMBL" id="NMP22923.1"/>
    </source>
</evidence>
<comment type="caution">
    <text evidence="1">The sequence shown here is derived from an EMBL/GenBank/DDBJ whole genome shotgun (WGS) entry which is preliminary data.</text>
</comment>
<dbReference type="EMBL" id="JABBVZ010000034">
    <property type="protein sequence ID" value="NMP22923.1"/>
    <property type="molecule type" value="Genomic_DNA"/>
</dbReference>
<gene>
    <name evidence="1" type="ORF">HIJ39_11240</name>
</gene>
<dbReference type="Proteomes" id="UP000533476">
    <property type="component" value="Unassembled WGS sequence"/>
</dbReference>
<accession>A0A7Y0Q285</accession>
<organism evidence="1 2">
    <name type="scientific">Sulfobacillus harzensis</name>
    <dbReference type="NCBI Taxonomy" id="2729629"/>
    <lineage>
        <taxon>Bacteria</taxon>
        <taxon>Bacillati</taxon>
        <taxon>Bacillota</taxon>
        <taxon>Clostridia</taxon>
        <taxon>Eubacteriales</taxon>
        <taxon>Clostridiales Family XVII. Incertae Sedis</taxon>
        <taxon>Sulfobacillus</taxon>
    </lineage>
</organism>
<proteinExistence type="predicted"/>
<name>A0A7Y0Q285_9FIRM</name>
<reference evidence="1 2" key="1">
    <citation type="submission" date="2020-04" db="EMBL/GenBank/DDBJ databases">
        <authorList>
            <person name="Zhang R."/>
            <person name="Schippers A."/>
        </authorList>
    </citation>
    <scope>NUCLEOTIDE SEQUENCE [LARGE SCALE GENOMIC DNA]</scope>
    <source>
        <strain evidence="1 2">DSM 109850</strain>
    </source>
</reference>
<evidence type="ECO:0000313" key="2">
    <source>
        <dbReference type="Proteomes" id="UP000533476"/>
    </source>
</evidence>
<dbReference type="RefSeq" id="WP_169099707.1">
    <property type="nucleotide sequence ID" value="NZ_JABBVZ010000034.1"/>
</dbReference>
<keyword evidence="2" id="KW-1185">Reference proteome</keyword>